<evidence type="ECO:0000256" key="7">
    <source>
        <dbReference type="ARBA" id="ARBA00023136"/>
    </source>
</evidence>
<dbReference type="STRING" id="1884261.A0A5C3QRE2"/>
<evidence type="ECO:0000256" key="3">
    <source>
        <dbReference type="ARBA" id="ARBA00020977"/>
    </source>
</evidence>
<protein>
    <recommendedName>
        <fullName evidence="3">Conserved oligomeric Golgi complex subunit 2</fullName>
    </recommendedName>
    <alternativeName>
        <fullName evidence="8">Component of oligomeric Golgi complex 2</fullName>
    </alternativeName>
</protein>
<evidence type="ECO:0000256" key="6">
    <source>
        <dbReference type="ARBA" id="ARBA00023034"/>
    </source>
</evidence>
<evidence type="ECO:0000259" key="11">
    <source>
        <dbReference type="Pfam" id="PF12022"/>
    </source>
</evidence>
<keyword evidence="6" id="KW-0333">Golgi apparatus</keyword>
<sequence length="896" mass="100605">MAPGPPSSSRDRFELDRLAEELETRQSNQKFGDAELDHQDYELPTYVPLSHDNSELNAEVFDVERFLLSRSHTSLPDLRTELRDYLAILKEELVKLINDDYEAFISLSTDLKGEGARLQRLKAPLSTVRGEVFESRKELQAIQDAIQDKLRSRAALREEQNIVQLLLKISDSLTRIESLLHIVPNEESDSPENSASSMPSYLRPEQEGTEDKNQNGYAKHLGRVAAEYTQLLYHASKARSSSCAFIDEVQWRIDRIQSSLSSDLDHLLSTTVKALVDGKAGGKNLSEMDKATWTAELSECLRTYDTLGLWRDAEDVLRRDVMRAFIKKTIYHGTLTNPHSPLLPHTPFESSHPPRTPYTPFTAFASKKNPFEVDYFTQSQSLLQIPLLDEGDDHLARVYNQMLRFVDRDLSKVMTLAEKVSVKAIPASIFRSGLVPTTAPPPSALDASEGDDKGFRILANVVWAELGTAIMDELGSVVFAAGKPDEFRKHYETTTSFLRALEYLAPSVHAIEAMRAHPVYIAFGKRWQLPVYYQLRWKDITTKLETALSRTTMTTGGSKELYQPFVTAQASAVYWAVSSCWSAEVFIPALGHAFWKLTLQILSRYYVWLQKVLPDLETIPQSTTSEKNAGPHISRPGTPAQSEATPTAESSAVDETALAQMATALSDIQTMCRQVEKLWKNEISLMLDADVDPTAIDDEEAKPEDILQQHLSALQSFIPPMSLQVINILTRRCNIALLEMRSIPSRIRAISNKRLPSEPSPFVEQTLKPVKVFFGVGVGEGPATGLKDQLLGPFGEEIFENVCQRYIYYLSNMRKTEESLRRLKKGRKTTFSLFGGGGNAKDDDGKDEERIRTQMILDVNAFGKDAQALGVQLEKSETFGSLRDMVHRNFVDDEAA</sequence>
<feature type="domain" description="Conserved oligomeric Golgi complex subunit 2 N-terminal" evidence="10">
    <location>
        <begin position="50"/>
        <end position="121"/>
    </location>
</feature>
<dbReference type="EMBL" id="ML178818">
    <property type="protein sequence ID" value="TFL04432.1"/>
    <property type="molecule type" value="Genomic_DNA"/>
</dbReference>
<dbReference type="InterPro" id="IPR009316">
    <property type="entry name" value="COG2"/>
</dbReference>
<dbReference type="PANTHER" id="PTHR12961:SF0">
    <property type="entry name" value="CONSERVED OLIGOMERIC GOLGI COMPLEX SUBUNIT 2"/>
    <property type="match status" value="1"/>
</dbReference>
<dbReference type="InterPro" id="IPR024603">
    <property type="entry name" value="COG_complex_COG2_C"/>
</dbReference>
<accession>A0A5C3QRE2</accession>
<keyword evidence="4" id="KW-0813">Transport</keyword>
<keyword evidence="13" id="KW-1185">Reference proteome</keyword>
<feature type="domain" description="COG complex component COG2 C-terminal" evidence="11">
    <location>
        <begin position="525"/>
        <end position="859"/>
    </location>
</feature>
<keyword evidence="7" id="KW-0472">Membrane</keyword>
<evidence type="ECO:0000256" key="4">
    <source>
        <dbReference type="ARBA" id="ARBA00022448"/>
    </source>
</evidence>
<evidence type="ECO:0000256" key="2">
    <source>
        <dbReference type="ARBA" id="ARBA00007603"/>
    </source>
</evidence>
<dbReference type="GO" id="GO:0000139">
    <property type="term" value="C:Golgi membrane"/>
    <property type="evidence" value="ECO:0007669"/>
    <property type="project" value="UniProtKB-SubCell"/>
</dbReference>
<feature type="compositionally biased region" description="Polar residues" evidence="9">
    <location>
        <begin position="639"/>
        <end position="650"/>
    </location>
</feature>
<feature type="region of interest" description="Disordered" evidence="9">
    <location>
        <begin position="184"/>
        <end position="213"/>
    </location>
</feature>
<evidence type="ECO:0000256" key="5">
    <source>
        <dbReference type="ARBA" id="ARBA00022927"/>
    </source>
</evidence>
<feature type="compositionally biased region" description="Basic and acidic residues" evidence="9">
    <location>
        <begin position="204"/>
        <end position="213"/>
    </location>
</feature>
<comment type="subcellular location">
    <subcellularLocation>
        <location evidence="1">Golgi apparatus membrane</location>
        <topology evidence="1">Peripheral membrane protein</topology>
    </subcellularLocation>
</comment>
<dbReference type="PANTHER" id="PTHR12961">
    <property type="entry name" value="CONSERVED OLIGOMERIC GOLGI COMPLEX COMPONENT 2"/>
    <property type="match status" value="1"/>
</dbReference>
<comment type="similarity">
    <text evidence="2">Belongs to the COG2 family.</text>
</comment>
<dbReference type="GO" id="GO:0006891">
    <property type="term" value="P:intra-Golgi vesicle-mediated transport"/>
    <property type="evidence" value="ECO:0007669"/>
    <property type="project" value="TreeGrafter"/>
</dbReference>
<organism evidence="12 13">
    <name type="scientific">Pterulicium gracile</name>
    <dbReference type="NCBI Taxonomy" id="1884261"/>
    <lineage>
        <taxon>Eukaryota</taxon>
        <taxon>Fungi</taxon>
        <taxon>Dikarya</taxon>
        <taxon>Basidiomycota</taxon>
        <taxon>Agaricomycotina</taxon>
        <taxon>Agaricomycetes</taxon>
        <taxon>Agaricomycetidae</taxon>
        <taxon>Agaricales</taxon>
        <taxon>Pleurotineae</taxon>
        <taxon>Pterulaceae</taxon>
        <taxon>Pterulicium</taxon>
    </lineage>
</organism>
<name>A0A5C3QRE2_9AGAR</name>
<reference evidence="12 13" key="1">
    <citation type="journal article" date="2019" name="Nat. Ecol. Evol.">
        <title>Megaphylogeny resolves global patterns of mushroom evolution.</title>
        <authorList>
            <person name="Varga T."/>
            <person name="Krizsan K."/>
            <person name="Foldi C."/>
            <person name="Dima B."/>
            <person name="Sanchez-Garcia M."/>
            <person name="Sanchez-Ramirez S."/>
            <person name="Szollosi G.J."/>
            <person name="Szarkandi J.G."/>
            <person name="Papp V."/>
            <person name="Albert L."/>
            <person name="Andreopoulos W."/>
            <person name="Angelini C."/>
            <person name="Antonin V."/>
            <person name="Barry K.W."/>
            <person name="Bougher N.L."/>
            <person name="Buchanan P."/>
            <person name="Buyck B."/>
            <person name="Bense V."/>
            <person name="Catcheside P."/>
            <person name="Chovatia M."/>
            <person name="Cooper J."/>
            <person name="Damon W."/>
            <person name="Desjardin D."/>
            <person name="Finy P."/>
            <person name="Geml J."/>
            <person name="Haridas S."/>
            <person name="Hughes K."/>
            <person name="Justo A."/>
            <person name="Karasinski D."/>
            <person name="Kautmanova I."/>
            <person name="Kiss B."/>
            <person name="Kocsube S."/>
            <person name="Kotiranta H."/>
            <person name="LaButti K.M."/>
            <person name="Lechner B.E."/>
            <person name="Liimatainen K."/>
            <person name="Lipzen A."/>
            <person name="Lukacs Z."/>
            <person name="Mihaltcheva S."/>
            <person name="Morgado L.N."/>
            <person name="Niskanen T."/>
            <person name="Noordeloos M.E."/>
            <person name="Ohm R.A."/>
            <person name="Ortiz-Santana B."/>
            <person name="Ovrebo C."/>
            <person name="Racz N."/>
            <person name="Riley R."/>
            <person name="Savchenko A."/>
            <person name="Shiryaev A."/>
            <person name="Soop K."/>
            <person name="Spirin V."/>
            <person name="Szebenyi C."/>
            <person name="Tomsovsky M."/>
            <person name="Tulloss R.E."/>
            <person name="Uehling J."/>
            <person name="Grigoriev I.V."/>
            <person name="Vagvolgyi C."/>
            <person name="Papp T."/>
            <person name="Martin F.M."/>
            <person name="Miettinen O."/>
            <person name="Hibbett D.S."/>
            <person name="Nagy L.G."/>
        </authorList>
    </citation>
    <scope>NUCLEOTIDE SEQUENCE [LARGE SCALE GENOMIC DNA]</scope>
    <source>
        <strain evidence="12 13">CBS 309.79</strain>
    </source>
</reference>
<dbReference type="GO" id="GO:0007030">
    <property type="term" value="P:Golgi organization"/>
    <property type="evidence" value="ECO:0007669"/>
    <property type="project" value="InterPro"/>
</dbReference>
<dbReference type="Pfam" id="PF12022">
    <property type="entry name" value="COG2_C"/>
    <property type="match status" value="1"/>
</dbReference>
<dbReference type="InterPro" id="IPR024602">
    <property type="entry name" value="COG_su2_N"/>
</dbReference>
<evidence type="ECO:0000313" key="13">
    <source>
        <dbReference type="Proteomes" id="UP000305067"/>
    </source>
</evidence>
<evidence type="ECO:0000256" key="8">
    <source>
        <dbReference type="ARBA" id="ARBA00031344"/>
    </source>
</evidence>
<dbReference type="GO" id="GO:0017119">
    <property type="term" value="C:Golgi transport complex"/>
    <property type="evidence" value="ECO:0007669"/>
    <property type="project" value="TreeGrafter"/>
</dbReference>
<dbReference type="Proteomes" id="UP000305067">
    <property type="component" value="Unassembled WGS sequence"/>
</dbReference>
<gene>
    <name evidence="12" type="ORF">BDV98DRAFT_501635</name>
</gene>
<dbReference type="GO" id="GO:0015031">
    <property type="term" value="P:protein transport"/>
    <property type="evidence" value="ECO:0007669"/>
    <property type="project" value="UniProtKB-KW"/>
</dbReference>
<dbReference type="AlphaFoldDB" id="A0A5C3QRE2"/>
<evidence type="ECO:0000313" key="12">
    <source>
        <dbReference type="EMBL" id="TFL04432.1"/>
    </source>
</evidence>
<feature type="region of interest" description="Disordered" evidence="9">
    <location>
        <begin position="622"/>
        <end position="652"/>
    </location>
</feature>
<proteinExistence type="inferred from homology"/>
<evidence type="ECO:0000256" key="9">
    <source>
        <dbReference type="SAM" id="MobiDB-lite"/>
    </source>
</evidence>
<evidence type="ECO:0000256" key="1">
    <source>
        <dbReference type="ARBA" id="ARBA00004395"/>
    </source>
</evidence>
<dbReference type="Pfam" id="PF06148">
    <property type="entry name" value="COG2_N"/>
    <property type="match status" value="1"/>
</dbReference>
<dbReference type="OrthoDB" id="332281at2759"/>
<evidence type="ECO:0000259" key="10">
    <source>
        <dbReference type="Pfam" id="PF06148"/>
    </source>
</evidence>
<keyword evidence="5" id="KW-0653">Protein transport</keyword>